<keyword evidence="2" id="KW-1133">Transmembrane helix</keyword>
<dbReference type="PANTHER" id="PTHR43298">
    <property type="entry name" value="MULTIDRUG RESISTANCE PROTEIN NORM-RELATED"/>
    <property type="match status" value="1"/>
</dbReference>
<comment type="caution">
    <text evidence="3">The sequence shown here is derived from an EMBL/GenBank/DDBJ whole genome shotgun (WGS) entry which is preliminary data.</text>
</comment>
<keyword evidence="2" id="KW-0472">Membrane</keyword>
<feature type="transmembrane region" description="Helical" evidence="2">
    <location>
        <begin position="52"/>
        <end position="73"/>
    </location>
</feature>
<dbReference type="InterPro" id="IPR050222">
    <property type="entry name" value="MATE_MdtK"/>
</dbReference>
<feature type="transmembrane region" description="Helical" evidence="2">
    <location>
        <begin position="12"/>
        <end position="32"/>
    </location>
</feature>
<gene>
    <name evidence="3" type="ORF">KK060_10105</name>
</gene>
<name>A0ABS5VQB1_9BACT</name>
<feature type="transmembrane region" description="Helical" evidence="2">
    <location>
        <begin position="128"/>
        <end position="148"/>
    </location>
</feature>
<protein>
    <submittedName>
        <fullName evidence="3">Polysaccharide biosynthesis C-terminal domain-containing protein</fullName>
    </submittedName>
</protein>
<dbReference type="RefSeq" id="WP_254153594.1">
    <property type="nucleotide sequence ID" value="NZ_JAHESD010000017.1"/>
</dbReference>
<dbReference type="InterPro" id="IPR002528">
    <property type="entry name" value="MATE_fam"/>
</dbReference>
<organism evidence="3 4">
    <name type="scientific">Chryseosolibacter indicus</name>
    <dbReference type="NCBI Taxonomy" id="2782351"/>
    <lineage>
        <taxon>Bacteria</taxon>
        <taxon>Pseudomonadati</taxon>
        <taxon>Bacteroidota</taxon>
        <taxon>Cytophagia</taxon>
        <taxon>Cytophagales</taxon>
        <taxon>Chryseotaleaceae</taxon>
        <taxon>Chryseosolibacter</taxon>
    </lineage>
</organism>
<evidence type="ECO:0000256" key="1">
    <source>
        <dbReference type="ARBA" id="ARBA00022448"/>
    </source>
</evidence>
<sequence>MELRIETGYRQILGMALPISLALLVPQINFITNNIFLGGLGQQELASAGITGVYYLIFAVIGSGLNNGLQALISRRAGQNLPKEIGRLFFHGVWIALAIAALGILATYTLSPAILRSVIEDKAIAEEVISFLLIRIWGLPLLYLYVMRNALLVGTNQTRFLVWGTLAEALTNIVLDYGLIYGKLGMPELGFNGAAIASIIAEAVGLVVIYVVIHIKGIHK</sequence>
<evidence type="ECO:0000256" key="2">
    <source>
        <dbReference type="SAM" id="Phobius"/>
    </source>
</evidence>
<dbReference type="Proteomes" id="UP000772618">
    <property type="component" value="Unassembled WGS sequence"/>
</dbReference>
<feature type="transmembrane region" description="Helical" evidence="2">
    <location>
        <begin position="193"/>
        <end position="213"/>
    </location>
</feature>
<evidence type="ECO:0000313" key="4">
    <source>
        <dbReference type="Proteomes" id="UP000772618"/>
    </source>
</evidence>
<feature type="transmembrane region" description="Helical" evidence="2">
    <location>
        <begin position="160"/>
        <end position="181"/>
    </location>
</feature>
<dbReference type="Pfam" id="PF01554">
    <property type="entry name" value="MatE"/>
    <property type="match status" value="1"/>
</dbReference>
<feature type="transmembrane region" description="Helical" evidence="2">
    <location>
        <begin position="85"/>
        <end position="108"/>
    </location>
</feature>
<dbReference type="EMBL" id="JAHESD010000017">
    <property type="protein sequence ID" value="MBT1703633.1"/>
    <property type="molecule type" value="Genomic_DNA"/>
</dbReference>
<accession>A0ABS5VQB1</accession>
<keyword evidence="1" id="KW-0813">Transport</keyword>
<proteinExistence type="predicted"/>
<keyword evidence="4" id="KW-1185">Reference proteome</keyword>
<keyword evidence="2" id="KW-0812">Transmembrane</keyword>
<evidence type="ECO:0000313" key="3">
    <source>
        <dbReference type="EMBL" id="MBT1703633.1"/>
    </source>
</evidence>
<reference evidence="3 4" key="1">
    <citation type="submission" date="2021-05" db="EMBL/GenBank/DDBJ databases">
        <title>A Polyphasic approach of four new species of the genus Ohtaekwangia: Ohtaekwangia histidinii sp. nov., Ohtaekwangia cretensis sp. nov., Ohtaekwangia indiensis sp. nov., Ohtaekwangia reichenbachii sp. nov. from diverse environment.</title>
        <authorList>
            <person name="Octaviana S."/>
        </authorList>
    </citation>
    <scope>NUCLEOTIDE SEQUENCE [LARGE SCALE GENOMIC DNA]</scope>
    <source>
        <strain evidence="3 4">PWU20</strain>
    </source>
</reference>
<dbReference type="PANTHER" id="PTHR43298:SF2">
    <property type="entry name" value="FMN_FAD EXPORTER YEEO-RELATED"/>
    <property type="match status" value="1"/>
</dbReference>